<reference evidence="2" key="1">
    <citation type="submission" date="2019-06" db="EMBL/GenBank/DDBJ databases">
        <title>Genome Sequence of the Brown Rot Fungal Pathogen Monilinia laxa.</title>
        <authorList>
            <person name="De Miccolis Angelini R.M."/>
            <person name="Landi L."/>
            <person name="Abate D."/>
            <person name="Pollastro S."/>
            <person name="Romanazzi G."/>
            <person name="Faretra F."/>
        </authorList>
    </citation>
    <scope>NUCLEOTIDE SEQUENCE [LARGE SCALE GENOMIC DNA]</scope>
    <source>
        <strain evidence="2">Mlax316</strain>
    </source>
</reference>
<dbReference type="OrthoDB" id="5363290at2759"/>
<dbReference type="AlphaFoldDB" id="A0A5N6K1L9"/>
<keyword evidence="3" id="KW-1185">Reference proteome</keyword>
<name>A0A5N6K1L9_MONLA</name>
<accession>A0A5N6K1L9</accession>
<keyword evidence="1" id="KW-1133">Transmembrane helix</keyword>
<dbReference type="PANTHER" id="PTHR42083:SF1">
    <property type="entry name" value="MARVEL DOMAIN-CONTAINING PROTEIN"/>
    <property type="match status" value="1"/>
</dbReference>
<feature type="transmembrane region" description="Helical" evidence="1">
    <location>
        <begin position="55"/>
        <end position="74"/>
    </location>
</feature>
<feature type="transmembrane region" description="Helical" evidence="1">
    <location>
        <begin position="122"/>
        <end position="144"/>
    </location>
</feature>
<evidence type="ECO:0008006" key="4">
    <source>
        <dbReference type="Google" id="ProtNLM"/>
    </source>
</evidence>
<sequence>MSILERINPLGYGVGRTTHAIWRFLQFVLAFTVIGLYGTDLNKANREHKYMDGKWVYAVVTASISALSSILHLIPLVNLIPFLFIWDAVLFILWIALFGLFGNMYIHERAEGDAGVQRMKNAVWVDLVNALLWAGSTAGMVLFWSREKRTRWTGRAKGRSGSPGTDVSNRLTNEIYHHSRNPISKAEIRYLRNGQKLLIWEDGRDYDHGDKTVMKA</sequence>
<evidence type="ECO:0000313" key="3">
    <source>
        <dbReference type="Proteomes" id="UP000326757"/>
    </source>
</evidence>
<dbReference type="Proteomes" id="UP000326757">
    <property type="component" value="Unassembled WGS sequence"/>
</dbReference>
<comment type="caution">
    <text evidence="2">The sequence shown here is derived from an EMBL/GenBank/DDBJ whole genome shotgun (WGS) entry which is preliminary data.</text>
</comment>
<gene>
    <name evidence="2" type="ORF">EYC80_008864</name>
</gene>
<feature type="transmembrane region" description="Helical" evidence="1">
    <location>
        <begin position="20"/>
        <end position="39"/>
    </location>
</feature>
<dbReference type="EMBL" id="VIGI01000009">
    <property type="protein sequence ID" value="KAB8296056.1"/>
    <property type="molecule type" value="Genomic_DNA"/>
</dbReference>
<protein>
    <recommendedName>
        <fullName evidence="4">MARVEL domain-containing protein</fullName>
    </recommendedName>
</protein>
<feature type="transmembrane region" description="Helical" evidence="1">
    <location>
        <begin position="80"/>
        <end position="101"/>
    </location>
</feature>
<proteinExistence type="predicted"/>
<evidence type="ECO:0000256" key="1">
    <source>
        <dbReference type="SAM" id="Phobius"/>
    </source>
</evidence>
<organism evidence="2 3">
    <name type="scientific">Monilinia laxa</name>
    <name type="common">Brown rot fungus</name>
    <name type="synonym">Sclerotinia laxa</name>
    <dbReference type="NCBI Taxonomy" id="61186"/>
    <lineage>
        <taxon>Eukaryota</taxon>
        <taxon>Fungi</taxon>
        <taxon>Dikarya</taxon>
        <taxon>Ascomycota</taxon>
        <taxon>Pezizomycotina</taxon>
        <taxon>Leotiomycetes</taxon>
        <taxon>Helotiales</taxon>
        <taxon>Sclerotiniaceae</taxon>
        <taxon>Monilinia</taxon>
    </lineage>
</organism>
<evidence type="ECO:0000313" key="2">
    <source>
        <dbReference type="EMBL" id="KAB8296056.1"/>
    </source>
</evidence>
<keyword evidence="1" id="KW-0812">Transmembrane</keyword>
<dbReference type="PANTHER" id="PTHR42083">
    <property type="entry name" value="MARVEL DOMAIN-CONTAINING PROTEIN"/>
    <property type="match status" value="1"/>
</dbReference>
<keyword evidence="1" id="KW-0472">Membrane</keyword>